<keyword evidence="2" id="KW-1185">Reference proteome</keyword>
<dbReference type="EMBL" id="JAVREQ010000004">
    <property type="protein sequence ID" value="MDT0378571.1"/>
    <property type="molecule type" value="Genomic_DNA"/>
</dbReference>
<dbReference type="InterPro" id="IPR021373">
    <property type="entry name" value="DUF2993"/>
</dbReference>
<evidence type="ECO:0000313" key="2">
    <source>
        <dbReference type="Proteomes" id="UP001183414"/>
    </source>
</evidence>
<sequence>MRATRRTLVILLVLAGLFIGADRLAVHLAEQEAADRIRSAEGLSGAESTSVDIRGFPFLTQVLDRNLDEVDVELTGMTAEAGDREITVTQMQATLTDVRLGEGYDTGTAARATGSASISYADLNAIAPPGVKVSYAGADRAARNQVKVKVGIEIFGQELKLPEAIYSTVEVNGDELELHADAVPGASIPGAEAQVRSRIDFTTGVRGLPSGIALDDAEVTERGVRFTLSGADVPLG</sequence>
<organism evidence="1 2">
    <name type="scientific">Streptomyces hazeniae</name>
    <dbReference type="NCBI Taxonomy" id="3075538"/>
    <lineage>
        <taxon>Bacteria</taxon>
        <taxon>Bacillati</taxon>
        <taxon>Actinomycetota</taxon>
        <taxon>Actinomycetes</taxon>
        <taxon>Kitasatosporales</taxon>
        <taxon>Streptomycetaceae</taxon>
        <taxon>Streptomyces</taxon>
    </lineage>
</organism>
<dbReference type="Proteomes" id="UP001183414">
    <property type="component" value="Unassembled WGS sequence"/>
</dbReference>
<reference evidence="2" key="1">
    <citation type="submission" date="2023-07" db="EMBL/GenBank/DDBJ databases">
        <title>30 novel species of actinomycetes from the DSMZ collection.</title>
        <authorList>
            <person name="Nouioui I."/>
        </authorList>
    </citation>
    <scope>NUCLEOTIDE SEQUENCE [LARGE SCALE GENOMIC DNA]</scope>
    <source>
        <strain evidence="2">DSM 42041</strain>
    </source>
</reference>
<name>A0ABU2NNL5_9ACTN</name>
<protein>
    <submittedName>
        <fullName evidence="1">DUF2993 domain-containing protein</fullName>
    </submittedName>
</protein>
<dbReference type="RefSeq" id="WP_311672440.1">
    <property type="nucleotide sequence ID" value="NZ_JAVREQ010000004.1"/>
</dbReference>
<accession>A0ABU2NNL5</accession>
<proteinExistence type="predicted"/>
<gene>
    <name evidence="1" type="ORF">RM572_07235</name>
</gene>
<comment type="caution">
    <text evidence="1">The sequence shown here is derived from an EMBL/GenBank/DDBJ whole genome shotgun (WGS) entry which is preliminary data.</text>
</comment>
<evidence type="ECO:0000313" key="1">
    <source>
        <dbReference type="EMBL" id="MDT0378571.1"/>
    </source>
</evidence>
<dbReference type="Pfam" id="PF11209">
    <property type="entry name" value="LmeA"/>
    <property type="match status" value="1"/>
</dbReference>